<comment type="caution">
    <text evidence="1">Lacks conserved residue(s) required for the propagation of feature annotation.</text>
</comment>
<feature type="transmembrane region" description="Helical" evidence="1">
    <location>
        <begin position="193"/>
        <end position="220"/>
    </location>
</feature>
<feature type="transmembrane region" description="Helical" evidence="1">
    <location>
        <begin position="112"/>
        <end position="129"/>
    </location>
</feature>
<keyword evidence="1" id="KW-0472">Membrane</keyword>
<feature type="transmembrane region" description="Helical" evidence="1">
    <location>
        <begin position="286"/>
        <end position="307"/>
    </location>
</feature>
<organism evidence="3 4">
    <name type="scientific">Brevundimonas balnearis</name>
    <dbReference type="NCBI Taxonomy" id="1572858"/>
    <lineage>
        <taxon>Bacteria</taxon>
        <taxon>Pseudomonadati</taxon>
        <taxon>Pseudomonadota</taxon>
        <taxon>Alphaproteobacteria</taxon>
        <taxon>Caulobacterales</taxon>
        <taxon>Caulobacteraceae</taxon>
        <taxon>Brevundimonas</taxon>
    </lineage>
</organism>
<dbReference type="Proteomes" id="UP001589906">
    <property type="component" value="Unassembled WGS sequence"/>
</dbReference>
<dbReference type="EMBL" id="JBHLSW010000005">
    <property type="protein sequence ID" value="MFC0633867.1"/>
    <property type="molecule type" value="Genomic_DNA"/>
</dbReference>
<dbReference type="PANTHER" id="PTHR30221:SF1">
    <property type="entry name" value="SMALL-CONDUCTANCE MECHANOSENSITIVE CHANNEL"/>
    <property type="match status" value="1"/>
</dbReference>
<dbReference type="PANTHER" id="PTHR30221">
    <property type="entry name" value="SMALL-CONDUCTANCE MECHANOSENSITIVE CHANNEL"/>
    <property type="match status" value="1"/>
</dbReference>
<feature type="transmembrane region" description="Helical" evidence="1">
    <location>
        <begin position="361"/>
        <end position="381"/>
    </location>
</feature>
<accession>A0ABV6R2L0</accession>
<feature type="transmembrane region" description="Helical" evidence="1">
    <location>
        <begin position="387"/>
        <end position="408"/>
    </location>
</feature>
<feature type="transmembrane region" description="Helical" evidence="1">
    <location>
        <begin position="12"/>
        <end position="34"/>
    </location>
</feature>
<feature type="compositionally biased region" description="Polar residues" evidence="2">
    <location>
        <begin position="423"/>
        <end position="435"/>
    </location>
</feature>
<comment type="function">
    <text evidence="1">Mechanosensitive channel that participates in the regulation of osmotic pressure changes within the cell, opening in response to stretch forces in the membrane lipid bilayer, without the need for other proteins. Contributes to normal resistance to hypoosmotic shock. Forms an ion channel of 1.0 nanosiemens conductance with a slight preference for anions.</text>
</comment>
<protein>
    <recommendedName>
        <fullName evidence="1">Small-conductance mechanosensitive channel</fullName>
    </recommendedName>
</protein>
<evidence type="ECO:0000313" key="3">
    <source>
        <dbReference type="EMBL" id="MFC0633867.1"/>
    </source>
</evidence>
<sequence>MSPGYEFIGWEALLQVWLPRVVGAAIILIAAWFIGRAVKWAIAKSVDKLPGAEKHNEGLERRQTVGARIGEVAHWAVLLFGVVAALGVLNLGGAVQPLNSLLTQVAGAVPDIVAAALIFFVGFIVATLARRVTATALQAANADGWLNRAGVSRSTGATGVSDALGTLVFVLILIPVTIAALEKLDISVITEPAVAVLSTVFDALPRIIAAGIVLAIGVFIGKWVANLIERILPATGFDRSISSLVGLSSMRPTASAQPPAGVDTAYAAQASAEAPAAVAPLTPSRVVGYIAMTAIILFTAIEAARLVEFGAFAAILTGVVTLAGQVLVGGIIITVGVLLADVLANLIDRSTRGADRFASTLVRWATIALATAMGLSFMGIADEIVTLAFGLILGSAAVAAALAFGLGGREWAGRMLERLTPQRAVSASGDVQPSRAQRGRGVGGVEPEPRPFNAAPPSDGI</sequence>
<name>A0ABV6R2L0_9CAUL</name>
<keyword evidence="1" id="KW-0407">Ion channel</keyword>
<comment type="caution">
    <text evidence="3">The sequence shown here is derived from an EMBL/GenBank/DDBJ whole genome shotgun (WGS) entry which is preliminary data.</text>
</comment>
<feature type="transmembrane region" description="Helical" evidence="1">
    <location>
        <begin position="72"/>
        <end position="92"/>
    </location>
</feature>
<reference evidence="3 4" key="1">
    <citation type="submission" date="2024-09" db="EMBL/GenBank/DDBJ databases">
        <authorList>
            <person name="Sun Q."/>
            <person name="Mori K."/>
        </authorList>
    </citation>
    <scope>NUCLEOTIDE SEQUENCE [LARGE SCALE GENOMIC DNA]</scope>
    <source>
        <strain evidence="3 4">NCAIM B.02621</strain>
    </source>
</reference>
<evidence type="ECO:0000256" key="2">
    <source>
        <dbReference type="SAM" id="MobiDB-lite"/>
    </source>
</evidence>
<keyword evidence="1" id="KW-0813">Transport</keyword>
<evidence type="ECO:0000256" key="1">
    <source>
        <dbReference type="RuleBase" id="RU369025"/>
    </source>
</evidence>
<comment type="similarity">
    <text evidence="1">Belongs to the MscS (TC 1.A.23) family.</text>
</comment>
<feature type="transmembrane region" description="Helical" evidence="1">
    <location>
        <begin position="163"/>
        <end position="181"/>
    </location>
</feature>
<dbReference type="Gene3D" id="1.10.287.1260">
    <property type="match status" value="1"/>
</dbReference>
<keyword evidence="1" id="KW-0812">Transmembrane</keyword>
<keyword evidence="1" id="KW-1133">Transmembrane helix</keyword>
<evidence type="ECO:0000313" key="4">
    <source>
        <dbReference type="Proteomes" id="UP001589906"/>
    </source>
</evidence>
<keyword evidence="1" id="KW-0997">Cell inner membrane</keyword>
<dbReference type="Pfam" id="PF05552">
    <property type="entry name" value="MS_channel_1st_1"/>
    <property type="match status" value="3"/>
</dbReference>
<feature type="transmembrane region" description="Helical" evidence="1">
    <location>
        <begin position="313"/>
        <end position="340"/>
    </location>
</feature>
<keyword evidence="4" id="KW-1185">Reference proteome</keyword>
<comment type="subunit">
    <text evidence="1">Homoheptamer.</text>
</comment>
<gene>
    <name evidence="3" type="ORF">ACFFGE_08240</name>
</gene>
<dbReference type="InterPro" id="IPR045275">
    <property type="entry name" value="MscS_archaea/bacteria_type"/>
</dbReference>
<keyword evidence="1" id="KW-1003">Cell membrane</keyword>
<dbReference type="InterPro" id="IPR008910">
    <property type="entry name" value="MSC_TM_helix"/>
</dbReference>
<keyword evidence="1" id="KW-0406">Ion transport</keyword>
<proteinExistence type="inferred from homology"/>
<dbReference type="NCBIfam" id="NF033912">
    <property type="entry name" value="msc"/>
    <property type="match status" value="1"/>
</dbReference>
<dbReference type="RefSeq" id="WP_376835835.1">
    <property type="nucleotide sequence ID" value="NZ_JBHLSW010000005.1"/>
</dbReference>
<feature type="region of interest" description="Disordered" evidence="2">
    <location>
        <begin position="423"/>
        <end position="461"/>
    </location>
</feature>
<comment type="subcellular location">
    <subcellularLocation>
        <location evidence="1">Cell inner membrane</location>
        <topology evidence="1">Multi-pass membrane protein</topology>
    </subcellularLocation>
</comment>